<protein>
    <submittedName>
        <fullName evidence="2">Uncharacterized protein</fullName>
    </submittedName>
</protein>
<feature type="compositionally biased region" description="Polar residues" evidence="1">
    <location>
        <begin position="1"/>
        <end position="11"/>
    </location>
</feature>
<evidence type="ECO:0000313" key="2">
    <source>
        <dbReference type="EMBL" id="KAL0162081.1"/>
    </source>
</evidence>
<feature type="compositionally biased region" description="Pro residues" evidence="1">
    <location>
        <begin position="21"/>
        <end position="30"/>
    </location>
</feature>
<dbReference type="AlphaFoldDB" id="A0ABD0NMA2"/>
<proteinExistence type="predicted"/>
<gene>
    <name evidence="2" type="ORF">M9458_041477</name>
</gene>
<name>A0ABD0NMA2_CIRMR</name>
<dbReference type="Proteomes" id="UP001529510">
    <property type="component" value="Unassembled WGS sequence"/>
</dbReference>
<reference evidence="2 3" key="1">
    <citation type="submission" date="2024-05" db="EMBL/GenBank/DDBJ databases">
        <title>Genome sequencing and assembly of Indian major carp, Cirrhinus mrigala (Hamilton, 1822).</title>
        <authorList>
            <person name="Mohindra V."/>
            <person name="Chowdhury L.M."/>
            <person name="Lal K."/>
            <person name="Jena J.K."/>
        </authorList>
    </citation>
    <scope>NUCLEOTIDE SEQUENCE [LARGE SCALE GENOMIC DNA]</scope>
    <source>
        <strain evidence="2">CM1030</strain>
        <tissue evidence="2">Blood</tissue>
    </source>
</reference>
<comment type="caution">
    <text evidence="2">The sequence shown here is derived from an EMBL/GenBank/DDBJ whole genome shotgun (WGS) entry which is preliminary data.</text>
</comment>
<feature type="non-terminal residue" evidence="2">
    <location>
        <position position="1"/>
    </location>
</feature>
<keyword evidence="3" id="KW-1185">Reference proteome</keyword>
<accession>A0ABD0NMA2</accession>
<evidence type="ECO:0000313" key="3">
    <source>
        <dbReference type="Proteomes" id="UP001529510"/>
    </source>
</evidence>
<feature type="non-terminal residue" evidence="2">
    <location>
        <position position="90"/>
    </location>
</feature>
<dbReference type="EMBL" id="JAMKFB020000021">
    <property type="protein sequence ID" value="KAL0162081.1"/>
    <property type="molecule type" value="Genomic_DNA"/>
</dbReference>
<evidence type="ECO:0000256" key="1">
    <source>
        <dbReference type="SAM" id="MobiDB-lite"/>
    </source>
</evidence>
<sequence length="90" mass="9978">DAEPYNPSSAHMGNPHHQQTHPPPLLPLPLPQHQFPSSGSPAVPNAVTVVAPAHLPDSTTESWSTYFTNHTDNKTFNKSNTLKHRCRDYD</sequence>
<organism evidence="2 3">
    <name type="scientific">Cirrhinus mrigala</name>
    <name type="common">Mrigala</name>
    <dbReference type="NCBI Taxonomy" id="683832"/>
    <lineage>
        <taxon>Eukaryota</taxon>
        <taxon>Metazoa</taxon>
        <taxon>Chordata</taxon>
        <taxon>Craniata</taxon>
        <taxon>Vertebrata</taxon>
        <taxon>Euteleostomi</taxon>
        <taxon>Actinopterygii</taxon>
        <taxon>Neopterygii</taxon>
        <taxon>Teleostei</taxon>
        <taxon>Ostariophysi</taxon>
        <taxon>Cypriniformes</taxon>
        <taxon>Cyprinidae</taxon>
        <taxon>Labeoninae</taxon>
        <taxon>Labeonini</taxon>
        <taxon>Cirrhinus</taxon>
    </lineage>
</organism>
<feature type="region of interest" description="Disordered" evidence="1">
    <location>
        <begin position="1"/>
        <end position="43"/>
    </location>
</feature>